<reference evidence="3 4" key="1">
    <citation type="submission" date="2021-07" db="EMBL/GenBank/DDBJ databases">
        <title>A novel Jannaschia species isolated from marine dinoflagellate Ceratoperidinium margalefii.</title>
        <authorList>
            <person name="Jiang Y."/>
            <person name="Li Z."/>
        </authorList>
    </citation>
    <scope>NUCLEOTIDE SEQUENCE [LARGE SCALE GENOMIC DNA]</scope>
    <source>
        <strain evidence="3 4">J12C1-MA-4</strain>
    </source>
</reference>
<dbReference type="KEGG" id="gce:KYE46_13580"/>
<feature type="chain" id="PRO_5034779971" evidence="1">
    <location>
        <begin position="35"/>
        <end position="294"/>
    </location>
</feature>
<evidence type="ECO:0000313" key="4">
    <source>
        <dbReference type="Proteomes" id="UP000825009"/>
    </source>
</evidence>
<gene>
    <name evidence="3" type="ORF">KYE46_13580</name>
</gene>
<feature type="domain" description="Fe/B12 periplasmic-binding" evidence="2">
    <location>
        <begin position="40"/>
        <end position="294"/>
    </location>
</feature>
<dbReference type="InterPro" id="IPR050902">
    <property type="entry name" value="ABC_Transporter_SBP"/>
</dbReference>
<sequence length="294" mass="30143">MIARAALKRLTPASLAIIMTASLLLAFIVGPARAQDDAPRVVAVGGSVTEIIYELGMEHLLVARDTTSSWPPEVTELPDVGYMRALSPEGLLSVRPDLIIAEAGSGPPEAIDVLDSAEVAFVEVPESFDAAGVRAKILAVAEALDVPEAGVALAARVEAELEAVAAVIGGDAPRVLFILSMQNGRVMASGTGTAASGIIELAGGRNAVDAFEGYRQLTDEAVLSAAPDVILMMDRDGDHAAANADLFAHPALGLTPAAETGRVVRIDGLLLLGFGPRTPAAVTLLAEALGTVEG</sequence>
<name>A0A8F6TUK3_9RHOB</name>
<dbReference type="RefSeq" id="WP_219001187.1">
    <property type="nucleotide sequence ID" value="NZ_CP079194.1"/>
</dbReference>
<evidence type="ECO:0000313" key="3">
    <source>
        <dbReference type="EMBL" id="QXT38955.1"/>
    </source>
</evidence>
<evidence type="ECO:0000259" key="2">
    <source>
        <dbReference type="PROSITE" id="PS50983"/>
    </source>
</evidence>
<dbReference type="EMBL" id="CP079194">
    <property type="protein sequence ID" value="QXT38955.1"/>
    <property type="molecule type" value="Genomic_DNA"/>
</dbReference>
<dbReference type="InterPro" id="IPR002491">
    <property type="entry name" value="ABC_transptr_periplasmic_BD"/>
</dbReference>
<dbReference type="PANTHER" id="PTHR30535:SF4">
    <property type="entry name" value="HEMIN-BINDING PERIPLASMIC PROTEIN HMUT"/>
    <property type="match status" value="1"/>
</dbReference>
<protein>
    <submittedName>
        <fullName evidence="3">ABC transporter substrate-binding protein</fullName>
    </submittedName>
</protein>
<dbReference type="PROSITE" id="PS50983">
    <property type="entry name" value="FE_B12_PBP"/>
    <property type="match status" value="1"/>
</dbReference>
<dbReference type="Pfam" id="PF01497">
    <property type="entry name" value="Peripla_BP_2"/>
    <property type="match status" value="1"/>
</dbReference>
<proteinExistence type="predicted"/>
<dbReference type="AlphaFoldDB" id="A0A8F6TUK3"/>
<dbReference type="Proteomes" id="UP000825009">
    <property type="component" value="Chromosome"/>
</dbReference>
<keyword evidence="1" id="KW-0732">Signal</keyword>
<organism evidence="3 4">
    <name type="scientific">Gymnodinialimonas ceratoperidinii</name>
    <dbReference type="NCBI Taxonomy" id="2856823"/>
    <lineage>
        <taxon>Bacteria</taxon>
        <taxon>Pseudomonadati</taxon>
        <taxon>Pseudomonadota</taxon>
        <taxon>Alphaproteobacteria</taxon>
        <taxon>Rhodobacterales</taxon>
        <taxon>Paracoccaceae</taxon>
        <taxon>Gymnodinialimonas</taxon>
    </lineage>
</organism>
<dbReference type="PANTHER" id="PTHR30535">
    <property type="entry name" value="VITAMIN B12-BINDING PROTEIN"/>
    <property type="match status" value="1"/>
</dbReference>
<evidence type="ECO:0000256" key="1">
    <source>
        <dbReference type="SAM" id="SignalP"/>
    </source>
</evidence>
<feature type="signal peptide" evidence="1">
    <location>
        <begin position="1"/>
        <end position="34"/>
    </location>
</feature>
<keyword evidence="4" id="KW-1185">Reference proteome</keyword>
<accession>A0A8F6TUK3</accession>